<name>A0ACB8V499_9EURO</name>
<gene>
    <name evidence="1" type="primary">PSF2</name>
    <name evidence="1" type="ORF">LOY88_000625</name>
</gene>
<evidence type="ECO:0000313" key="1">
    <source>
        <dbReference type="EMBL" id="KAI2392562.1"/>
    </source>
</evidence>
<accession>A0ACB8V499</accession>
<sequence length="292" mass="32622">MTNRRHISPTSSPSNDDEHRTCGGMAFPLPRGLTPPEIAFLCEMEMVTVVPRQRLEGLELLGGPVEPLIPPRRSSLPLWLALLLKRQRRANILPPPWLNAEWLSDFLAAETDSDTFLPPAPLDWPSYTGKISRRDQRRGAQSGVRRTQDGQQYTPSAPFLLQNVVDDVAVPPRTPWLPYHWLELATLLLDSASDDLVEPDQIRRIIRDIREIRMAKMRKFTEHVDITAIGGGEGLPLTGVGAMEIGEARRFLSAAAETLRQIGASKEEALKEQAETGGGMQNDYSEDDDMEL</sequence>
<protein>
    <submittedName>
        <fullName evidence="1">DNA replication protein psf2</fullName>
    </submittedName>
</protein>
<proteinExistence type="predicted"/>
<organism evidence="1">
    <name type="scientific">Ophidiomyces ophidiicola</name>
    <dbReference type="NCBI Taxonomy" id="1387563"/>
    <lineage>
        <taxon>Eukaryota</taxon>
        <taxon>Fungi</taxon>
        <taxon>Dikarya</taxon>
        <taxon>Ascomycota</taxon>
        <taxon>Pezizomycotina</taxon>
        <taxon>Eurotiomycetes</taxon>
        <taxon>Eurotiomycetidae</taxon>
        <taxon>Onygenales</taxon>
        <taxon>Onygenaceae</taxon>
        <taxon>Ophidiomyces</taxon>
    </lineage>
</organism>
<dbReference type="EMBL" id="JALBCA010000006">
    <property type="protein sequence ID" value="KAI2392562.1"/>
    <property type="molecule type" value="Genomic_DNA"/>
</dbReference>
<comment type="caution">
    <text evidence="1">The sequence shown here is derived from an EMBL/GenBank/DDBJ whole genome shotgun (WGS) entry which is preliminary data.</text>
</comment>
<reference evidence="1" key="1">
    <citation type="journal article" date="2022" name="bioRxiv">
        <title>Population genetic analysis of Ophidiomyces ophidiicola, the causative agent of snake fungal disease, indicates recent introductions to the USA.</title>
        <authorList>
            <person name="Ladner J.T."/>
            <person name="Palmer J.M."/>
            <person name="Ettinger C.L."/>
            <person name="Stajich J.E."/>
            <person name="Farrell T.M."/>
            <person name="Glorioso B.M."/>
            <person name="Lawson B."/>
            <person name="Price S.J."/>
            <person name="Stengle A.G."/>
            <person name="Grear D.A."/>
            <person name="Lorch J.M."/>
        </authorList>
    </citation>
    <scope>NUCLEOTIDE SEQUENCE</scope>
    <source>
        <strain evidence="1">NWHC 24266-5</strain>
    </source>
</reference>